<organism evidence="2 3">
    <name type="scientific">Actinomadura luzonensis</name>
    <dbReference type="NCBI Taxonomy" id="2805427"/>
    <lineage>
        <taxon>Bacteria</taxon>
        <taxon>Bacillati</taxon>
        <taxon>Actinomycetota</taxon>
        <taxon>Actinomycetes</taxon>
        <taxon>Streptosporangiales</taxon>
        <taxon>Thermomonosporaceae</taxon>
        <taxon>Actinomadura</taxon>
    </lineage>
</organism>
<dbReference type="RefSeq" id="WP_242383443.1">
    <property type="nucleotide sequence ID" value="NZ_JAKRKC020000001.1"/>
</dbReference>
<keyword evidence="1" id="KW-0812">Transmembrane</keyword>
<dbReference type="Proteomes" id="UP001317259">
    <property type="component" value="Unassembled WGS sequence"/>
</dbReference>
<dbReference type="SUPFAM" id="SSF55961">
    <property type="entry name" value="Bet v1-like"/>
    <property type="match status" value="1"/>
</dbReference>
<dbReference type="Gene3D" id="3.30.530.20">
    <property type="match status" value="1"/>
</dbReference>
<protein>
    <submittedName>
        <fullName evidence="2">SRPBCC family protein</fullName>
    </submittedName>
</protein>
<keyword evidence="3" id="KW-1185">Reference proteome</keyword>
<evidence type="ECO:0000313" key="2">
    <source>
        <dbReference type="EMBL" id="MCK2217331.1"/>
    </source>
</evidence>
<evidence type="ECO:0000313" key="3">
    <source>
        <dbReference type="Proteomes" id="UP001317259"/>
    </source>
</evidence>
<name>A0ABT0FY98_9ACTN</name>
<gene>
    <name evidence="2" type="ORF">MF672_026595</name>
</gene>
<dbReference type="InterPro" id="IPR019587">
    <property type="entry name" value="Polyketide_cyclase/dehydratase"/>
</dbReference>
<reference evidence="2 3" key="1">
    <citation type="submission" date="2022-04" db="EMBL/GenBank/DDBJ databases">
        <title>Genome draft of Actinomadura sp. ATCC 31491.</title>
        <authorList>
            <person name="Shi X."/>
            <person name="Du Y."/>
        </authorList>
    </citation>
    <scope>NUCLEOTIDE SEQUENCE [LARGE SCALE GENOMIC DNA]</scope>
    <source>
        <strain evidence="2 3">ATCC 31491</strain>
    </source>
</reference>
<proteinExistence type="predicted"/>
<dbReference type="Pfam" id="PF10604">
    <property type="entry name" value="Polyketide_cyc2"/>
    <property type="match status" value="1"/>
</dbReference>
<sequence length="210" mass="23499">MEERADRRVRALLRPLAVTAALAAYLLFVRPRLLRWGATPEEAGEALPGDELVPRPHVVATRAVTVDAPPEAVWPWLAQMGGPPRAGWYGYDPRDEPGRIVPELQKIEVGDLLPTGRGGTGYRVVEVEPERLLVLSIHAFHVLVSWTITLREAGGRTRVVFRQRVQCRPGVLGLVYLLLSQSADFLTVRKQLTTIKALAEREFRRSFVEP</sequence>
<dbReference type="InterPro" id="IPR023393">
    <property type="entry name" value="START-like_dom_sf"/>
</dbReference>
<keyword evidence="1" id="KW-0472">Membrane</keyword>
<evidence type="ECO:0000256" key="1">
    <source>
        <dbReference type="SAM" id="Phobius"/>
    </source>
</evidence>
<comment type="caution">
    <text evidence="2">The sequence shown here is derived from an EMBL/GenBank/DDBJ whole genome shotgun (WGS) entry which is preliminary data.</text>
</comment>
<dbReference type="EMBL" id="JAKRKC020000001">
    <property type="protein sequence ID" value="MCK2217331.1"/>
    <property type="molecule type" value="Genomic_DNA"/>
</dbReference>
<accession>A0ABT0FY98</accession>
<feature type="transmembrane region" description="Helical" evidence="1">
    <location>
        <begin position="12"/>
        <end position="29"/>
    </location>
</feature>
<keyword evidence="1" id="KW-1133">Transmembrane helix</keyword>